<accession>A0A5C8NV96</accession>
<comment type="caution">
    <text evidence="2">The sequence shown here is derived from an EMBL/GenBank/DDBJ whole genome shotgun (WGS) entry which is preliminary data.</text>
</comment>
<evidence type="ECO:0000259" key="1">
    <source>
        <dbReference type="SMART" id="SM00857"/>
    </source>
</evidence>
<gene>
    <name evidence="2" type="ORF">FHP05_07910</name>
</gene>
<dbReference type="PANTHER" id="PTHR30461">
    <property type="entry name" value="DNA-INVERTASE FROM LAMBDOID PROPHAGE"/>
    <property type="match status" value="1"/>
</dbReference>
<dbReference type="PANTHER" id="PTHR30461:SF23">
    <property type="entry name" value="DNA RECOMBINASE-RELATED"/>
    <property type="match status" value="1"/>
</dbReference>
<dbReference type="Gene3D" id="3.40.50.1390">
    <property type="entry name" value="Resolvase, N-terminal catalytic domain"/>
    <property type="match status" value="1"/>
</dbReference>
<feature type="domain" description="Resolvase/invertase-type recombinase catalytic" evidence="1">
    <location>
        <begin position="3"/>
        <end position="114"/>
    </location>
</feature>
<protein>
    <submittedName>
        <fullName evidence="2">Recombinase family protein</fullName>
    </submittedName>
</protein>
<dbReference type="GO" id="GO:0003677">
    <property type="term" value="F:DNA binding"/>
    <property type="evidence" value="ECO:0007669"/>
    <property type="project" value="InterPro"/>
</dbReference>
<evidence type="ECO:0000313" key="2">
    <source>
        <dbReference type="EMBL" id="TXL65053.1"/>
    </source>
</evidence>
<evidence type="ECO:0000313" key="3">
    <source>
        <dbReference type="Proteomes" id="UP000321574"/>
    </source>
</evidence>
<sequence length="115" mass="13214">MNCVAYVRTANKKNKEANLLKQTEMIKAFIEEKNWQLDSVYTDTGSGINMNKNLHRMIEDAQQEKFDVIVAIDPSRILRNSDLSSVIGKLHEENKVHIITVDKRVDTLLKDDITL</sequence>
<dbReference type="Pfam" id="PF00239">
    <property type="entry name" value="Resolvase"/>
    <property type="match status" value="1"/>
</dbReference>
<dbReference type="Proteomes" id="UP000321574">
    <property type="component" value="Unassembled WGS sequence"/>
</dbReference>
<dbReference type="RefSeq" id="WP_147666844.1">
    <property type="nucleotide sequence ID" value="NZ_VDUW01000004.1"/>
</dbReference>
<dbReference type="InterPro" id="IPR036162">
    <property type="entry name" value="Resolvase-like_N_sf"/>
</dbReference>
<keyword evidence="3" id="KW-1185">Reference proteome</keyword>
<dbReference type="CDD" id="cd00338">
    <property type="entry name" value="Ser_Recombinase"/>
    <property type="match status" value="1"/>
</dbReference>
<proteinExistence type="predicted"/>
<organism evidence="2 3">
    <name type="scientific">Cerasibacillus terrae</name>
    <dbReference type="NCBI Taxonomy" id="2498845"/>
    <lineage>
        <taxon>Bacteria</taxon>
        <taxon>Bacillati</taxon>
        <taxon>Bacillota</taxon>
        <taxon>Bacilli</taxon>
        <taxon>Bacillales</taxon>
        <taxon>Bacillaceae</taxon>
        <taxon>Cerasibacillus</taxon>
    </lineage>
</organism>
<name>A0A5C8NV96_9BACI</name>
<reference evidence="2 3" key="1">
    <citation type="submission" date="2019-06" db="EMBL/GenBank/DDBJ databases">
        <title>Cerasibacillus sp. nov., isolated from maize field.</title>
        <authorList>
            <person name="Lin S.-Y."/>
            <person name="Tsai C.-F."/>
            <person name="Young C.-C."/>
        </authorList>
    </citation>
    <scope>NUCLEOTIDE SEQUENCE [LARGE SCALE GENOMIC DNA]</scope>
    <source>
        <strain evidence="2 3">CC-CFT480</strain>
    </source>
</reference>
<dbReference type="EMBL" id="VDUW01000004">
    <property type="protein sequence ID" value="TXL65053.1"/>
    <property type="molecule type" value="Genomic_DNA"/>
</dbReference>
<dbReference type="SUPFAM" id="SSF53041">
    <property type="entry name" value="Resolvase-like"/>
    <property type="match status" value="1"/>
</dbReference>
<dbReference type="OrthoDB" id="9811097at2"/>
<dbReference type="SMART" id="SM00857">
    <property type="entry name" value="Resolvase"/>
    <property type="match status" value="1"/>
</dbReference>
<dbReference type="InterPro" id="IPR006119">
    <property type="entry name" value="Resolv_N"/>
</dbReference>
<dbReference type="AlphaFoldDB" id="A0A5C8NV96"/>
<dbReference type="GO" id="GO:0000150">
    <property type="term" value="F:DNA strand exchange activity"/>
    <property type="evidence" value="ECO:0007669"/>
    <property type="project" value="InterPro"/>
</dbReference>
<dbReference type="InterPro" id="IPR050639">
    <property type="entry name" value="SSR_resolvase"/>
</dbReference>